<protein>
    <submittedName>
        <fullName evidence="1">Uncharacterized protein</fullName>
    </submittedName>
</protein>
<dbReference type="EMBL" id="AP010968">
    <property type="protein sequence ID" value="BAJ31351.1"/>
    <property type="molecule type" value="Genomic_DNA"/>
</dbReference>
<dbReference type="STRING" id="452652.KSE_55760"/>
<sequence>MPVPDPVRFHVRLRPPTAPAPPEALDPLDEPPYDHPALALIGCADLAATDAAAGAGGFGARWHFDVSYDLSAVLEELDQLLAAFRYRTPYALDLYPQGLERTLTFTFPTPDTVAVHCASRTDWVPSPATEHHPYDRLHAELTDLAREFTTALATAGSRTADHPPFPAWRAGRFALPPVTLLHPRDLPRARADLAPSRHYPVDTTGVATRAALFDAIRHALPLDPPLLGHHSWDALEDSLFGGLHEAPTRTPLITFTDLTALPAPELALTRAALTSLATTLAHPAPTRGRPTRAHFLLGHTAPG</sequence>
<dbReference type="Proteomes" id="UP000007076">
    <property type="component" value="Chromosome"/>
</dbReference>
<proteinExistence type="predicted"/>
<organism evidence="1 2">
    <name type="scientific">Kitasatospora setae (strain ATCC 33774 / DSM 43861 / JCM 3304 / KCC A-0304 / NBRC 14216 / KM-6054)</name>
    <name type="common">Streptomyces setae</name>
    <dbReference type="NCBI Taxonomy" id="452652"/>
    <lineage>
        <taxon>Bacteria</taxon>
        <taxon>Bacillati</taxon>
        <taxon>Actinomycetota</taxon>
        <taxon>Actinomycetes</taxon>
        <taxon>Kitasatosporales</taxon>
        <taxon>Streptomycetaceae</taxon>
        <taxon>Kitasatospora</taxon>
    </lineage>
</organism>
<dbReference type="AlphaFoldDB" id="E4N023"/>
<dbReference type="eggNOG" id="ENOG5034BUJ">
    <property type="taxonomic scope" value="Bacteria"/>
</dbReference>
<evidence type="ECO:0000313" key="1">
    <source>
        <dbReference type="EMBL" id="BAJ31351.1"/>
    </source>
</evidence>
<gene>
    <name evidence="1" type="ordered locus">KSE_55760</name>
</gene>
<dbReference type="RefSeq" id="WP_014138648.1">
    <property type="nucleotide sequence ID" value="NC_016109.1"/>
</dbReference>
<reference evidence="1 2" key="1">
    <citation type="journal article" date="2010" name="DNA Res.">
        <title>Genome sequence of Kitasatospora setae NBRC 14216T: an evolutionary snapshot of the family Streptomycetaceae.</title>
        <authorList>
            <person name="Ichikawa N."/>
            <person name="Oguchi A."/>
            <person name="Ikeda H."/>
            <person name="Ishikawa J."/>
            <person name="Kitani S."/>
            <person name="Watanabe Y."/>
            <person name="Nakamura S."/>
            <person name="Katano Y."/>
            <person name="Kishi E."/>
            <person name="Sasagawa M."/>
            <person name="Ankai A."/>
            <person name="Fukui S."/>
            <person name="Hashimoto Y."/>
            <person name="Kamata S."/>
            <person name="Otoguro M."/>
            <person name="Tanikawa S."/>
            <person name="Nihira T."/>
            <person name="Horinouchi S."/>
            <person name="Ohnishi Y."/>
            <person name="Hayakawa M."/>
            <person name="Kuzuyama T."/>
            <person name="Arisawa A."/>
            <person name="Nomoto F."/>
            <person name="Miura H."/>
            <person name="Takahashi Y."/>
            <person name="Fujita N."/>
        </authorList>
    </citation>
    <scope>NUCLEOTIDE SEQUENCE [LARGE SCALE GENOMIC DNA]</scope>
    <source>
        <strain evidence="2">ATCC 33774 / DSM 43861 / JCM 3304 / KCC A-0304 / NBRC 14216 / KM-6054</strain>
    </source>
</reference>
<dbReference type="HOGENOM" id="CLU_917586_0_0_11"/>
<name>E4N023_KITSK</name>
<accession>E4N023</accession>
<dbReference type="PATRIC" id="fig|452652.3.peg.5584"/>
<evidence type="ECO:0000313" key="2">
    <source>
        <dbReference type="Proteomes" id="UP000007076"/>
    </source>
</evidence>
<dbReference type="KEGG" id="ksk:KSE_55760"/>
<keyword evidence="2" id="KW-1185">Reference proteome</keyword>